<feature type="transmembrane region" description="Helical" evidence="1">
    <location>
        <begin position="21"/>
        <end position="39"/>
    </location>
</feature>
<keyword evidence="3" id="KW-0482">Metalloprotease</keyword>
<keyword evidence="1" id="KW-0472">Membrane</keyword>
<evidence type="ECO:0000259" key="2">
    <source>
        <dbReference type="Pfam" id="PF02517"/>
    </source>
</evidence>
<dbReference type="PANTHER" id="PTHR36435">
    <property type="entry name" value="SLR1288 PROTEIN"/>
    <property type="match status" value="1"/>
</dbReference>
<dbReference type="Proteomes" id="UP000515377">
    <property type="component" value="Chromosome"/>
</dbReference>
<name>A0A9X7UHS3_SPHYA</name>
<proteinExistence type="predicted"/>
<evidence type="ECO:0000256" key="1">
    <source>
        <dbReference type="SAM" id="Phobius"/>
    </source>
</evidence>
<organism evidence="3 4">
    <name type="scientific">Sphingobium yanoikuyae</name>
    <name type="common">Sphingomonas yanoikuyae</name>
    <dbReference type="NCBI Taxonomy" id="13690"/>
    <lineage>
        <taxon>Bacteria</taxon>
        <taxon>Pseudomonadati</taxon>
        <taxon>Pseudomonadota</taxon>
        <taxon>Alphaproteobacteria</taxon>
        <taxon>Sphingomonadales</taxon>
        <taxon>Sphingomonadaceae</taxon>
        <taxon>Sphingobium</taxon>
    </lineage>
</organism>
<feature type="transmembrane region" description="Helical" evidence="1">
    <location>
        <begin position="126"/>
        <end position="150"/>
    </location>
</feature>
<feature type="domain" description="CAAX prenyl protease 2/Lysostaphin resistance protein A-like" evidence="2">
    <location>
        <begin position="170"/>
        <end position="263"/>
    </location>
</feature>
<reference evidence="3 4" key="1">
    <citation type="submission" date="2020-07" db="EMBL/GenBank/DDBJ databases">
        <title>Whole genome sequence of Sphingobium yanoikuyae A3.</title>
        <authorList>
            <person name="Han S.-S."/>
        </authorList>
    </citation>
    <scope>NUCLEOTIDE SEQUENCE [LARGE SCALE GENOMIC DNA]</scope>
    <source>
        <strain evidence="3 4">A3</strain>
    </source>
</reference>
<evidence type="ECO:0000313" key="4">
    <source>
        <dbReference type="Proteomes" id="UP000515377"/>
    </source>
</evidence>
<dbReference type="Pfam" id="PF02517">
    <property type="entry name" value="Rce1-like"/>
    <property type="match status" value="1"/>
</dbReference>
<dbReference type="GO" id="GO:0008237">
    <property type="term" value="F:metallopeptidase activity"/>
    <property type="evidence" value="ECO:0007669"/>
    <property type="project" value="UniProtKB-KW"/>
</dbReference>
<feature type="transmembrane region" description="Helical" evidence="1">
    <location>
        <begin position="45"/>
        <end position="65"/>
    </location>
</feature>
<evidence type="ECO:0000313" key="3">
    <source>
        <dbReference type="EMBL" id="QNG47085.1"/>
    </source>
</evidence>
<dbReference type="PANTHER" id="PTHR36435:SF1">
    <property type="entry name" value="CAAX AMINO TERMINAL PROTEASE FAMILY PROTEIN"/>
    <property type="match status" value="1"/>
</dbReference>
<dbReference type="GO" id="GO:0004175">
    <property type="term" value="F:endopeptidase activity"/>
    <property type="evidence" value="ECO:0007669"/>
    <property type="project" value="UniProtKB-ARBA"/>
</dbReference>
<dbReference type="AlphaFoldDB" id="A0A9X7UHS3"/>
<keyword evidence="1" id="KW-1133">Transmembrane helix</keyword>
<dbReference type="InterPro" id="IPR052710">
    <property type="entry name" value="CAAX_protease"/>
</dbReference>
<keyword evidence="3" id="KW-0378">Hydrolase</keyword>
<keyword evidence="1" id="KW-0812">Transmembrane</keyword>
<dbReference type="GO" id="GO:0080120">
    <property type="term" value="P:CAAX-box protein maturation"/>
    <property type="evidence" value="ECO:0007669"/>
    <property type="project" value="UniProtKB-ARBA"/>
</dbReference>
<feature type="transmembrane region" description="Helical" evidence="1">
    <location>
        <begin position="72"/>
        <end position="89"/>
    </location>
</feature>
<sequence>MQPVDNILTQDAASKRIDGSLHWAGLSVLALMAIVQIFPPNYGSGPAILTGTFSIGVVGAAWLSLGRAKTSLCTGVLLAGLLLGFYIFAGSVYVWPLHLLLPLIATHLLVRKAAENKVPEYLSCGGYGWPGFALTFVSALAVAITLLAWLHFTQPDLSDARVMLPRSPSALIFSGIGFSIVNAILEEAVWRGVLLHWLKQRFTPILAVVLQAVSFGAAHWNGFPNGLAGSLLASIFGIGLGLAALRCRGLAAVTATHALVDAVIFTILASSTF</sequence>
<gene>
    <name evidence="3" type="ORF">H3V42_05510</name>
</gene>
<dbReference type="InterPro" id="IPR003675">
    <property type="entry name" value="Rce1/LyrA-like_dom"/>
</dbReference>
<dbReference type="EMBL" id="CP060122">
    <property type="protein sequence ID" value="QNG47085.1"/>
    <property type="molecule type" value="Genomic_DNA"/>
</dbReference>
<feature type="transmembrane region" description="Helical" evidence="1">
    <location>
        <begin position="226"/>
        <end position="245"/>
    </location>
</feature>
<feature type="transmembrane region" description="Helical" evidence="1">
    <location>
        <begin position="170"/>
        <end position="190"/>
    </location>
</feature>
<feature type="transmembrane region" description="Helical" evidence="1">
    <location>
        <begin position="250"/>
        <end position="270"/>
    </location>
</feature>
<protein>
    <submittedName>
        <fullName evidence="3">CPBP family intramembrane metalloprotease</fullName>
    </submittedName>
</protein>
<accession>A0A9X7UHS3</accession>
<keyword evidence="3" id="KW-0645">Protease</keyword>